<evidence type="ECO:0000313" key="1">
    <source>
        <dbReference type="EMBL" id="JAD24246.1"/>
    </source>
</evidence>
<proteinExistence type="predicted"/>
<accession>A0A0A8YDY6</accession>
<reference evidence="1" key="1">
    <citation type="submission" date="2014-09" db="EMBL/GenBank/DDBJ databases">
        <authorList>
            <person name="Magalhaes I.L.F."/>
            <person name="Oliveira U."/>
            <person name="Santos F.R."/>
            <person name="Vidigal T.H.D.A."/>
            <person name="Brescovit A.D."/>
            <person name="Santos A.J."/>
        </authorList>
    </citation>
    <scope>NUCLEOTIDE SEQUENCE</scope>
    <source>
        <tissue evidence="1">Shoot tissue taken approximately 20 cm above the soil surface</tissue>
    </source>
</reference>
<sequence length="19" mass="2227">MSARGYIGTMYRCSIIFKE</sequence>
<organism evidence="1">
    <name type="scientific">Arundo donax</name>
    <name type="common">Giant reed</name>
    <name type="synonym">Donax arundinaceus</name>
    <dbReference type="NCBI Taxonomy" id="35708"/>
    <lineage>
        <taxon>Eukaryota</taxon>
        <taxon>Viridiplantae</taxon>
        <taxon>Streptophyta</taxon>
        <taxon>Embryophyta</taxon>
        <taxon>Tracheophyta</taxon>
        <taxon>Spermatophyta</taxon>
        <taxon>Magnoliopsida</taxon>
        <taxon>Liliopsida</taxon>
        <taxon>Poales</taxon>
        <taxon>Poaceae</taxon>
        <taxon>PACMAD clade</taxon>
        <taxon>Arundinoideae</taxon>
        <taxon>Arundineae</taxon>
        <taxon>Arundo</taxon>
    </lineage>
</organism>
<reference evidence="1" key="2">
    <citation type="journal article" date="2015" name="Data Brief">
        <title>Shoot transcriptome of the giant reed, Arundo donax.</title>
        <authorList>
            <person name="Barrero R.A."/>
            <person name="Guerrero F.D."/>
            <person name="Moolhuijzen P."/>
            <person name="Goolsby J.A."/>
            <person name="Tidwell J."/>
            <person name="Bellgard S.E."/>
            <person name="Bellgard M.I."/>
        </authorList>
    </citation>
    <scope>NUCLEOTIDE SEQUENCE</scope>
    <source>
        <tissue evidence="1">Shoot tissue taken approximately 20 cm above the soil surface</tissue>
    </source>
</reference>
<dbReference type="AlphaFoldDB" id="A0A0A8YDY6"/>
<dbReference type="EMBL" id="GBRH01273649">
    <property type="protein sequence ID" value="JAD24246.1"/>
    <property type="molecule type" value="Transcribed_RNA"/>
</dbReference>
<name>A0A0A8YDY6_ARUDO</name>
<protein>
    <submittedName>
        <fullName evidence="1">Uncharacterized protein</fullName>
    </submittedName>
</protein>